<reference evidence="1 2" key="1">
    <citation type="submission" date="2017-08" db="EMBL/GenBank/DDBJ databases">
        <title>Complete genome of Colwellia sp. NB097-1, a psychrophile bacterium ioslated from Bering Sea.</title>
        <authorList>
            <person name="Chen X."/>
        </authorList>
    </citation>
    <scope>NUCLEOTIDE SEQUENCE [LARGE SCALE GENOMIC DNA]</scope>
    <source>
        <strain evidence="1 2">NB097-1</strain>
    </source>
</reference>
<dbReference type="SUPFAM" id="SSF46955">
    <property type="entry name" value="Putative DNA-binding domain"/>
    <property type="match status" value="1"/>
</dbReference>
<dbReference type="OrthoDB" id="5298532at2"/>
<keyword evidence="2" id="KW-1185">Reference proteome</keyword>
<dbReference type="InterPro" id="IPR009061">
    <property type="entry name" value="DNA-bd_dom_put_sf"/>
</dbReference>
<name>A0A222G9U6_9GAMM</name>
<dbReference type="Gene3D" id="1.10.238.160">
    <property type="match status" value="1"/>
</dbReference>
<evidence type="ECO:0000313" key="1">
    <source>
        <dbReference type="EMBL" id="ASP48571.1"/>
    </source>
</evidence>
<dbReference type="Pfam" id="PF05930">
    <property type="entry name" value="Phage_AlpA"/>
    <property type="match status" value="1"/>
</dbReference>
<accession>A0A222G9U6</accession>
<dbReference type="AlphaFoldDB" id="A0A222G9U6"/>
<dbReference type="EMBL" id="CP020465">
    <property type="protein sequence ID" value="ASP48571.1"/>
    <property type="molecule type" value="Genomic_DNA"/>
</dbReference>
<dbReference type="Proteomes" id="UP000202259">
    <property type="component" value="Chromosome"/>
</dbReference>
<dbReference type="InterPro" id="IPR010260">
    <property type="entry name" value="AlpA"/>
</dbReference>
<sequence>MECRRNKLIRQKEVCELIGRDRTTLYRWRKDGKFPKPIEDPGGELMWRISAIEDWLVELESNSTRY</sequence>
<evidence type="ECO:0000313" key="2">
    <source>
        <dbReference type="Proteomes" id="UP000202259"/>
    </source>
</evidence>
<organism evidence="1 2">
    <name type="scientific">Cognaticolwellia beringensis</name>
    <dbReference type="NCBI Taxonomy" id="1967665"/>
    <lineage>
        <taxon>Bacteria</taxon>
        <taxon>Pseudomonadati</taxon>
        <taxon>Pseudomonadota</taxon>
        <taxon>Gammaproteobacteria</taxon>
        <taxon>Alteromonadales</taxon>
        <taxon>Colwelliaceae</taxon>
        <taxon>Cognaticolwellia</taxon>
    </lineage>
</organism>
<protein>
    <submittedName>
        <fullName evidence="1">Helix-turn-helix domain-containing protein</fullName>
    </submittedName>
</protein>
<dbReference type="RefSeq" id="WP_081152040.1">
    <property type="nucleotide sequence ID" value="NZ_CP020465.1"/>
</dbReference>
<gene>
    <name evidence="1" type="ORF">B5D82_12805</name>
</gene>
<proteinExistence type="predicted"/>
<dbReference type="KEGG" id="cber:B5D82_12805"/>